<dbReference type="AlphaFoldDB" id="A0A0F5IUF6"/>
<evidence type="ECO:0000313" key="3">
    <source>
        <dbReference type="Proteomes" id="UP000033047"/>
    </source>
</evidence>
<evidence type="ECO:0000256" key="1">
    <source>
        <dbReference type="SAM" id="SignalP"/>
    </source>
</evidence>
<dbReference type="STRING" id="927665.HMPREF1535_04036"/>
<evidence type="ECO:0000313" key="2">
    <source>
        <dbReference type="EMBL" id="KKB48807.1"/>
    </source>
</evidence>
<protein>
    <submittedName>
        <fullName evidence="2">Uncharacterized protein</fullName>
    </submittedName>
</protein>
<dbReference type="EMBL" id="AQHV01000021">
    <property type="protein sequence ID" value="KKB48807.1"/>
    <property type="molecule type" value="Genomic_DNA"/>
</dbReference>
<feature type="signal peptide" evidence="1">
    <location>
        <begin position="1"/>
        <end position="21"/>
    </location>
</feature>
<proteinExistence type="predicted"/>
<keyword evidence="1" id="KW-0732">Signal</keyword>
<dbReference type="PATRIC" id="fig|927665.4.peg.4147"/>
<dbReference type="HOGENOM" id="CLU_1178339_0_0_10"/>
<name>A0A0F5IUF6_9BACT</name>
<organism evidence="2 3">
    <name type="scientific">Parabacteroides goldsteinii DSM 19448 = WAL 12034</name>
    <dbReference type="NCBI Taxonomy" id="927665"/>
    <lineage>
        <taxon>Bacteria</taxon>
        <taxon>Pseudomonadati</taxon>
        <taxon>Bacteroidota</taxon>
        <taxon>Bacteroidia</taxon>
        <taxon>Bacteroidales</taxon>
        <taxon>Tannerellaceae</taxon>
        <taxon>Parabacteroides</taxon>
    </lineage>
</organism>
<dbReference type="PROSITE" id="PS51257">
    <property type="entry name" value="PROKAR_LIPOPROTEIN"/>
    <property type="match status" value="1"/>
</dbReference>
<accession>A0A0F5IUF6</accession>
<reference evidence="2 3" key="1">
    <citation type="submission" date="2013-04" db="EMBL/GenBank/DDBJ databases">
        <title>The Genome Sequence of Parabacteroides goldsteinii DSM 19448.</title>
        <authorList>
            <consortium name="The Broad Institute Genomics Platform"/>
            <person name="Earl A."/>
            <person name="Ward D."/>
            <person name="Feldgarden M."/>
            <person name="Gevers D."/>
            <person name="Martens E."/>
            <person name="Sakamoto M."/>
            <person name="Benno Y."/>
            <person name="Song Y."/>
            <person name="Liu C."/>
            <person name="Lee J."/>
            <person name="Bolanos M."/>
            <person name="Vaisanen M.L."/>
            <person name="Finegold S.M."/>
            <person name="Walker B."/>
            <person name="Young S."/>
            <person name="Zeng Q."/>
            <person name="Gargeya S."/>
            <person name="Fitzgerald M."/>
            <person name="Haas B."/>
            <person name="Abouelleil A."/>
            <person name="Allen A.W."/>
            <person name="Alvarado L."/>
            <person name="Arachchi H.M."/>
            <person name="Berlin A.M."/>
            <person name="Chapman S.B."/>
            <person name="Gainer-Dewar J."/>
            <person name="Goldberg J."/>
            <person name="Griggs A."/>
            <person name="Gujja S."/>
            <person name="Hansen M."/>
            <person name="Howarth C."/>
            <person name="Imamovic A."/>
            <person name="Ireland A."/>
            <person name="Larimer J."/>
            <person name="McCowan C."/>
            <person name="Murphy C."/>
            <person name="Pearson M."/>
            <person name="Poon T.W."/>
            <person name="Priest M."/>
            <person name="Roberts A."/>
            <person name="Saif S."/>
            <person name="Shea T."/>
            <person name="Sisk P."/>
            <person name="Sykes S."/>
            <person name="Wortman J."/>
            <person name="Nusbaum C."/>
            <person name="Birren B."/>
        </authorList>
    </citation>
    <scope>NUCLEOTIDE SEQUENCE [LARGE SCALE GENOMIC DNA]</scope>
    <source>
        <strain evidence="2 3">DSM 19448</strain>
    </source>
</reference>
<gene>
    <name evidence="2" type="ORF">HMPREF1535_04036</name>
</gene>
<sequence length="235" mass="26613">MRNYVIILCLLFILFSSCENDTEMINDFSVNFVHLNDNRGIVGKEMLCTLNIEGINEDDDEIYASYLIEGGIGTIFINEDGYEQNQEFNLKSLYKKKISFVYLPKVEGVHSLTFLIRKQLKGQVLERYSCIDLKVEGIKTIISDLESDVDIGNTTQFILSIDVDMKVFCKARFLKGKGSIEIANTDVVENEVLLKKNNKVLLTSESVGECRVAFDISGVYGRPIRSIVVINVVKR</sequence>
<feature type="chain" id="PRO_5002488917" evidence="1">
    <location>
        <begin position="22"/>
        <end position="235"/>
    </location>
</feature>
<comment type="caution">
    <text evidence="2">The sequence shown here is derived from an EMBL/GenBank/DDBJ whole genome shotgun (WGS) entry which is preliminary data.</text>
</comment>
<dbReference type="Proteomes" id="UP000033047">
    <property type="component" value="Unassembled WGS sequence"/>
</dbReference>